<name>F9XN53_ZYMTI</name>
<dbReference type="eggNOG" id="KOG1290">
    <property type="taxonomic scope" value="Eukaryota"/>
</dbReference>
<dbReference type="RefSeq" id="XP_003848376.1">
    <property type="nucleotide sequence ID" value="XM_003848328.1"/>
</dbReference>
<evidence type="ECO:0000256" key="6">
    <source>
        <dbReference type="ARBA" id="ARBA00022840"/>
    </source>
</evidence>
<dbReference type="Pfam" id="PF00069">
    <property type="entry name" value="Pkinase"/>
    <property type="match status" value="1"/>
</dbReference>
<dbReference type="InterPro" id="IPR011009">
    <property type="entry name" value="Kinase-like_dom_sf"/>
</dbReference>
<dbReference type="PROSITE" id="PS50011">
    <property type="entry name" value="PROTEIN_KINASE_DOM"/>
    <property type="match status" value="1"/>
</dbReference>
<organism evidence="10 11">
    <name type="scientific">Zymoseptoria tritici (strain CBS 115943 / IPO323)</name>
    <name type="common">Speckled leaf blotch fungus</name>
    <name type="synonym">Septoria tritici</name>
    <dbReference type="NCBI Taxonomy" id="336722"/>
    <lineage>
        <taxon>Eukaryota</taxon>
        <taxon>Fungi</taxon>
        <taxon>Dikarya</taxon>
        <taxon>Ascomycota</taxon>
        <taxon>Pezizomycotina</taxon>
        <taxon>Dothideomycetes</taxon>
        <taxon>Dothideomycetidae</taxon>
        <taxon>Mycosphaerellales</taxon>
        <taxon>Mycosphaerellaceae</taxon>
        <taxon>Zymoseptoria</taxon>
    </lineage>
</organism>
<dbReference type="KEGG" id="ztr:MYCGRDRAFT_49843"/>
<sequence length="424" mass="47219">MFRAASVRKLIARSITTSRRAFSCTHNPASIDADHYTCNLDAEPLHRYRAGGYHPVRLGDIFHHGRYKILHKLGWGSYSTVWAARDSRQVSPSFAPLGTHLRALTEAVSKRMLPSRFPATLPASLLDQFPLTGPNGVHHCLVLDIVGTSVQDVVENRFDMTRLPGQLARRIAQQVIRGVNCLHDHGIGHGDLHIHNIALDVPPAHSLSTEDFVQIYGAPETMPVVRKDGQPIVEAGIPPYLVAPGTRKDDLDVDTVNVKIVDFGGAFIQSTSALEIHTPLVVRAPEAIFRDEYVDTRVDLWGLGCMIFELVAGQPPFDNILVTPPSLVRQMLTLTGDALPERWHAKWQAMSDRSTGRPTIEEDEEEDLRTLQSWLEEVYLEGEGEAGLDRDDLRRVGGLVRSMLRLEPGERASTRLALRDEWLA</sequence>
<dbReference type="InParanoid" id="F9XN53"/>
<dbReference type="Gene3D" id="3.30.200.20">
    <property type="entry name" value="Phosphorylase Kinase, domain 1"/>
    <property type="match status" value="1"/>
</dbReference>
<keyword evidence="3" id="KW-0808">Transferase</keyword>
<evidence type="ECO:0000313" key="10">
    <source>
        <dbReference type="EMBL" id="EGP83352.1"/>
    </source>
</evidence>
<keyword evidence="5" id="KW-0418">Kinase</keyword>
<evidence type="ECO:0000256" key="1">
    <source>
        <dbReference type="ARBA" id="ARBA00012513"/>
    </source>
</evidence>
<dbReference type="PANTHER" id="PTHR47634:SF9">
    <property type="entry name" value="PROTEIN KINASE DOMAIN-CONTAINING PROTEIN-RELATED"/>
    <property type="match status" value="1"/>
</dbReference>
<dbReference type="EMBL" id="CM001206">
    <property type="protein sequence ID" value="EGP83352.1"/>
    <property type="molecule type" value="Genomic_DNA"/>
</dbReference>
<dbReference type="HOGENOM" id="CLU_000288_81_2_1"/>
<keyword evidence="6" id="KW-0067">ATP-binding</keyword>
<dbReference type="STRING" id="336722.F9XN53"/>
<evidence type="ECO:0000256" key="2">
    <source>
        <dbReference type="ARBA" id="ARBA00022527"/>
    </source>
</evidence>
<evidence type="ECO:0000256" key="8">
    <source>
        <dbReference type="ARBA" id="ARBA00048679"/>
    </source>
</evidence>
<dbReference type="GO" id="GO:0000245">
    <property type="term" value="P:spliceosomal complex assembly"/>
    <property type="evidence" value="ECO:0007669"/>
    <property type="project" value="TreeGrafter"/>
</dbReference>
<dbReference type="Proteomes" id="UP000008062">
    <property type="component" value="Chromosome 11"/>
</dbReference>
<evidence type="ECO:0000259" key="9">
    <source>
        <dbReference type="PROSITE" id="PS50011"/>
    </source>
</evidence>
<dbReference type="Gene3D" id="1.10.510.10">
    <property type="entry name" value="Transferase(Phosphotransferase) domain 1"/>
    <property type="match status" value="1"/>
</dbReference>
<gene>
    <name evidence="10" type="ORF">MYCGRDRAFT_49843</name>
</gene>
<dbReference type="AlphaFoldDB" id="F9XN53"/>
<keyword evidence="2" id="KW-0723">Serine/threonine-protein kinase</keyword>
<evidence type="ECO:0000256" key="5">
    <source>
        <dbReference type="ARBA" id="ARBA00022777"/>
    </source>
</evidence>
<dbReference type="OMA" id="HRYRQGG"/>
<dbReference type="GO" id="GO:0050684">
    <property type="term" value="P:regulation of mRNA processing"/>
    <property type="evidence" value="ECO:0007669"/>
    <property type="project" value="TreeGrafter"/>
</dbReference>
<comment type="catalytic activity">
    <reaction evidence="7">
        <text>L-threonyl-[protein] + ATP = O-phospho-L-threonyl-[protein] + ADP + H(+)</text>
        <dbReference type="Rhea" id="RHEA:46608"/>
        <dbReference type="Rhea" id="RHEA-COMP:11060"/>
        <dbReference type="Rhea" id="RHEA-COMP:11605"/>
        <dbReference type="ChEBI" id="CHEBI:15378"/>
        <dbReference type="ChEBI" id="CHEBI:30013"/>
        <dbReference type="ChEBI" id="CHEBI:30616"/>
        <dbReference type="ChEBI" id="CHEBI:61977"/>
        <dbReference type="ChEBI" id="CHEBI:456216"/>
        <dbReference type="EC" id="2.7.11.1"/>
    </reaction>
</comment>
<dbReference type="GeneID" id="13396406"/>
<reference evidence="10 11" key="1">
    <citation type="journal article" date="2011" name="PLoS Genet.">
        <title>Finished genome of the fungal wheat pathogen Mycosphaerella graminicola reveals dispensome structure, chromosome plasticity, and stealth pathogenesis.</title>
        <authorList>
            <person name="Goodwin S.B."/>
            <person name="Ben M'barek S."/>
            <person name="Dhillon B."/>
            <person name="Wittenberg A.H.J."/>
            <person name="Crane C.F."/>
            <person name="Hane J.K."/>
            <person name="Foster A.J."/>
            <person name="Van der Lee T.A.J."/>
            <person name="Grimwood J."/>
            <person name="Aerts A."/>
            <person name="Antoniw J."/>
            <person name="Bailey A."/>
            <person name="Bluhm B."/>
            <person name="Bowler J."/>
            <person name="Bristow J."/>
            <person name="van der Burgt A."/>
            <person name="Canto-Canche B."/>
            <person name="Churchill A.C.L."/>
            <person name="Conde-Ferraez L."/>
            <person name="Cools H.J."/>
            <person name="Coutinho P.M."/>
            <person name="Csukai M."/>
            <person name="Dehal P."/>
            <person name="De Wit P."/>
            <person name="Donzelli B."/>
            <person name="van de Geest H.C."/>
            <person name="van Ham R.C.H.J."/>
            <person name="Hammond-Kosack K.E."/>
            <person name="Henrissat B."/>
            <person name="Kilian A."/>
            <person name="Kobayashi A.K."/>
            <person name="Koopmann E."/>
            <person name="Kourmpetis Y."/>
            <person name="Kuzniar A."/>
            <person name="Lindquist E."/>
            <person name="Lombard V."/>
            <person name="Maliepaard C."/>
            <person name="Martins N."/>
            <person name="Mehrabi R."/>
            <person name="Nap J.P.H."/>
            <person name="Ponomarenko A."/>
            <person name="Rudd J.J."/>
            <person name="Salamov A."/>
            <person name="Schmutz J."/>
            <person name="Schouten H.J."/>
            <person name="Shapiro H."/>
            <person name="Stergiopoulos I."/>
            <person name="Torriani S.F.F."/>
            <person name="Tu H."/>
            <person name="de Vries R.P."/>
            <person name="Waalwijk C."/>
            <person name="Ware S.B."/>
            <person name="Wiebenga A."/>
            <person name="Zwiers L.-H."/>
            <person name="Oliver R.P."/>
            <person name="Grigoriev I.V."/>
            <person name="Kema G.H.J."/>
        </authorList>
    </citation>
    <scope>NUCLEOTIDE SEQUENCE [LARGE SCALE GENOMIC DNA]</scope>
    <source>
        <strain evidence="11">CBS 115943 / IPO323</strain>
    </source>
</reference>
<dbReference type="SUPFAM" id="SSF56112">
    <property type="entry name" value="Protein kinase-like (PK-like)"/>
    <property type="match status" value="1"/>
</dbReference>
<feature type="domain" description="Protein kinase" evidence="9">
    <location>
        <begin position="67"/>
        <end position="423"/>
    </location>
</feature>
<protein>
    <recommendedName>
        <fullName evidence="1">non-specific serine/threonine protein kinase</fullName>
        <ecNumber evidence="1">2.7.11.1</ecNumber>
    </recommendedName>
</protein>
<accession>F9XN53</accession>
<dbReference type="SMART" id="SM00220">
    <property type="entry name" value="S_TKc"/>
    <property type="match status" value="1"/>
</dbReference>
<dbReference type="PANTHER" id="PTHR47634">
    <property type="entry name" value="PROTEIN KINASE DOMAIN-CONTAINING PROTEIN-RELATED"/>
    <property type="match status" value="1"/>
</dbReference>
<keyword evidence="11" id="KW-1185">Reference proteome</keyword>
<comment type="catalytic activity">
    <reaction evidence="8">
        <text>L-seryl-[protein] + ATP = O-phospho-L-seryl-[protein] + ADP + H(+)</text>
        <dbReference type="Rhea" id="RHEA:17989"/>
        <dbReference type="Rhea" id="RHEA-COMP:9863"/>
        <dbReference type="Rhea" id="RHEA-COMP:11604"/>
        <dbReference type="ChEBI" id="CHEBI:15378"/>
        <dbReference type="ChEBI" id="CHEBI:29999"/>
        <dbReference type="ChEBI" id="CHEBI:30616"/>
        <dbReference type="ChEBI" id="CHEBI:83421"/>
        <dbReference type="ChEBI" id="CHEBI:456216"/>
        <dbReference type="EC" id="2.7.11.1"/>
    </reaction>
</comment>
<proteinExistence type="predicted"/>
<dbReference type="InterPro" id="IPR051334">
    <property type="entry name" value="SRPK"/>
</dbReference>
<evidence type="ECO:0000256" key="7">
    <source>
        <dbReference type="ARBA" id="ARBA00047899"/>
    </source>
</evidence>
<evidence type="ECO:0000256" key="3">
    <source>
        <dbReference type="ARBA" id="ARBA00022679"/>
    </source>
</evidence>
<dbReference type="GO" id="GO:0004674">
    <property type="term" value="F:protein serine/threonine kinase activity"/>
    <property type="evidence" value="ECO:0007669"/>
    <property type="project" value="UniProtKB-KW"/>
</dbReference>
<evidence type="ECO:0000313" key="11">
    <source>
        <dbReference type="Proteomes" id="UP000008062"/>
    </source>
</evidence>
<dbReference type="GO" id="GO:0005524">
    <property type="term" value="F:ATP binding"/>
    <property type="evidence" value="ECO:0007669"/>
    <property type="project" value="UniProtKB-KW"/>
</dbReference>
<dbReference type="OrthoDB" id="5979581at2759"/>
<evidence type="ECO:0000256" key="4">
    <source>
        <dbReference type="ARBA" id="ARBA00022741"/>
    </source>
</evidence>
<dbReference type="EC" id="2.7.11.1" evidence="1"/>
<dbReference type="InterPro" id="IPR000719">
    <property type="entry name" value="Prot_kinase_dom"/>
</dbReference>
<keyword evidence="4" id="KW-0547">Nucleotide-binding</keyword>